<feature type="signal peptide" evidence="1">
    <location>
        <begin position="1"/>
        <end position="18"/>
    </location>
</feature>
<evidence type="ECO:0000256" key="1">
    <source>
        <dbReference type="SAM" id="SignalP"/>
    </source>
</evidence>
<dbReference type="OrthoDB" id="86940at2"/>
<protein>
    <recommendedName>
        <fullName evidence="4">VCBS repeat-containing protein</fullName>
    </recommendedName>
</protein>
<sequence precursor="true">MNPSLILLLFLLAVPAFAADSHSFSEWIPKGWKLIAHKSGDLNRDGLDDVVLVAEQTDPAKFRKNNESLGASTLNLNPRRLIILFKTPNGFRKMLDRDNLLPSEHNEDVPCMADRLDGGGVSIKRGNLEIGLHTWLSCGSYGVTHETFTFRSEGSRFRLIGYDHSEFSRNSGERSDFSINYLTGRKKIMKELNAFRPSKPKVSWRKFPLQRRFFLDEISLDCDATDPANKDNWCQ</sequence>
<gene>
    <name evidence="2" type="ordered locus">Clim_2254</name>
</gene>
<dbReference type="HOGENOM" id="CLU_088896_1_0_10"/>
<dbReference type="eggNOG" id="ENOG502ZBFF">
    <property type="taxonomic scope" value="Bacteria"/>
</dbReference>
<proteinExistence type="predicted"/>
<dbReference type="EMBL" id="CP001097">
    <property type="protein sequence ID" value="ACD91278.1"/>
    <property type="molecule type" value="Genomic_DNA"/>
</dbReference>
<dbReference type="RefSeq" id="WP_012467145.1">
    <property type="nucleotide sequence ID" value="NC_010803.1"/>
</dbReference>
<dbReference type="Proteomes" id="UP000008841">
    <property type="component" value="Chromosome"/>
</dbReference>
<reference evidence="2 3" key="1">
    <citation type="submission" date="2008-05" db="EMBL/GenBank/DDBJ databases">
        <title>Complete sequence of Chlorobium limicola DSM 245.</title>
        <authorList>
            <consortium name="US DOE Joint Genome Institute"/>
            <person name="Lucas S."/>
            <person name="Copeland A."/>
            <person name="Lapidus A."/>
            <person name="Glavina del Rio T."/>
            <person name="Dalin E."/>
            <person name="Tice H."/>
            <person name="Bruce D."/>
            <person name="Goodwin L."/>
            <person name="Pitluck S."/>
            <person name="Schmutz J."/>
            <person name="Larimer F."/>
            <person name="Land M."/>
            <person name="Hauser L."/>
            <person name="Kyrpides N."/>
            <person name="Ovchinnikova G."/>
            <person name="Zhao F."/>
            <person name="Li T."/>
            <person name="Liu Z."/>
            <person name="Overmann J."/>
            <person name="Bryant D.A."/>
            <person name="Richardson P."/>
        </authorList>
    </citation>
    <scope>NUCLEOTIDE SEQUENCE [LARGE SCALE GENOMIC DNA]</scope>
    <source>
        <strain evidence="3">DSM 245 / NBRC 103803 / 6330</strain>
    </source>
</reference>
<evidence type="ECO:0000313" key="3">
    <source>
        <dbReference type="Proteomes" id="UP000008841"/>
    </source>
</evidence>
<keyword evidence="1" id="KW-0732">Signal</keyword>
<organism evidence="2 3">
    <name type="scientific">Chlorobium limicola (strain DSM 245 / NBRC 103803 / 6330)</name>
    <dbReference type="NCBI Taxonomy" id="290315"/>
    <lineage>
        <taxon>Bacteria</taxon>
        <taxon>Pseudomonadati</taxon>
        <taxon>Chlorobiota</taxon>
        <taxon>Chlorobiia</taxon>
        <taxon>Chlorobiales</taxon>
        <taxon>Chlorobiaceae</taxon>
        <taxon>Chlorobium/Pelodictyon group</taxon>
        <taxon>Chlorobium</taxon>
    </lineage>
</organism>
<dbReference type="AlphaFoldDB" id="B3EHB6"/>
<name>B3EHB6_CHLL2</name>
<evidence type="ECO:0000313" key="2">
    <source>
        <dbReference type="EMBL" id="ACD91278.1"/>
    </source>
</evidence>
<accession>B3EHB6</accession>
<feature type="chain" id="PRO_5002787799" description="VCBS repeat-containing protein" evidence="1">
    <location>
        <begin position="19"/>
        <end position="235"/>
    </location>
</feature>
<evidence type="ECO:0008006" key="4">
    <source>
        <dbReference type="Google" id="ProtNLM"/>
    </source>
</evidence>
<dbReference type="KEGG" id="cli:Clim_2254"/>